<reference evidence="5" key="1">
    <citation type="submission" date="2023-06" db="EMBL/GenBank/DDBJ databases">
        <title>SYSU T00b26.</title>
        <authorList>
            <person name="Gao L."/>
            <person name="Fang B.-Z."/>
            <person name="Li W.-J."/>
        </authorList>
    </citation>
    <scope>NUCLEOTIDE SEQUENCE</scope>
    <source>
        <strain evidence="5">SYSU T00b26</strain>
    </source>
</reference>
<sequence>MVTSPPPDDPSVPPPLPAHRDPADAWVFADSGERYWGLYGAAGLLAHDPARGVLLQHRAAWSHFGGTWGIPGGARHLGESALEGALREAEEEAAVPRNALVPVAEHTLDLEIWTYTTVVARVDTPFEPEVADAESLSLAWVGIDAVTDLPLHPGLADAWPVLRTLLEARPALLVDTANVVGSVPDGWWRDRAGSTTALLAAVADAIASGLPGDPWGIEGGRVMPHVVAVLEGDARSAESALPVRAVKAERDGDSEIVAQASALASEGFAVTVVTSDRGLRARLPEGVRTVGPSWLRELLPG</sequence>
<feature type="region of interest" description="Disordered" evidence="3">
    <location>
        <begin position="1"/>
        <end position="20"/>
    </location>
</feature>
<organism evidence="5 6">
    <name type="scientific">Demequina zhanjiangensis</name>
    <dbReference type="NCBI Taxonomy" id="3051659"/>
    <lineage>
        <taxon>Bacteria</taxon>
        <taxon>Bacillati</taxon>
        <taxon>Actinomycetota</taxon>
        <taxon>Actinomycetes</taxon>
        <taxon>Micrococcales</taxon>
        <taxon>Demequinaceae</taxon>
        <taxon>Demequina</taxon>
    </lineage>
</organism>
<dbReference type="InterPro" id="IPR000086">
    <property type="entry name" value="NUDIX_hydrolase_dom"/>
</dbReference>
<dbReference type="PANTHER" id="PTHR43046">
    <property type="entry name" value="GDP-MANNOSE MANNOSYL HYDROLASE"/>
    <property type="match status" value="1"/>
</dbReference>
<evidence type="ECO:0000256" key="1">
    <source>
        <dbReference type="ARBA" id="ARBA00001946"/>
    </source>
</evidence>
<comment type="caution">
    <text evidence="5">The sequence shown here is derived from an EMBL/GenBank/DDBJ whole genome shotgun (WGS) entry which is preliminary data.</text>
</comment>
<keyword evidence="2" id="KW-0378">Hydrolase</keyword>
<feature type="compositionally biased region" description="Pro residues" evidence="3">
    <location>
        <begin position="1"/>
        <end position="17"/>
    </location>
</feature>
<keyword evidence="6" id="KW-1185">Reference proteome</keyword>
<protein>
    <submittedName>
        <fullName evidence="5">NUDIX domain-containing protein</fullName>
    </submittedName>
</protein>
<dbReference type="PANTHER" id="PTHR43046:SF2">
    <property type="entry name" value="8-OXO-DGTP DIPHOSPHATASE-RELATED"/>
    <property type="match status" value="1"/>
</dbReference>
<dbReference type="Proteomes" id="UP001172738">
    <property type="component" value="Unassembled WGS sequence"/>
</dbReference>
<dbReference type="Gene3D" id="3.90.79.10">
    <property type="entry name" value="Nucleoside Triphosphate Pyrophosphohydrolase"/>
    <property type="match status" value="1"/>
</dbReference>
<evidence type="ECO:0000313" key="6">
    <source>
        <dbReference type="Proteomes" id="UP001172738"/>
    </source>
</evidence>
<dbReference type="Pfam" id="PF00293">
    <property type="entry name" value="NUDIX"/>
    <property type="match status" value="1"/>
</dbReference>
<evidence type="ECO:0000313" key="5">
    <source>
        <dbReference type="EMBL" id="MDN4473275.1"/>
    </source>
</evidence>
<dbReference type="InterPro" id="IPR015797">
    <property type="entry name" value="NUDIX_hydrolase-like_dom_sf"/>
</dbReference>
<dbReference type="PROSITE" id="PS51462">
    <property type="entry name" value="NUDIX"/>
    <property type="match status" value="1"/>
</dbReference>
<name>A0ABT8G2B2_9MICO</name>
<feature type="domain" description="Nudix hydrolase" evidence="4">
    <location>
        <begin position="37"/>
        <end position="163"/>
    </location>
</feature>
<gene>
    <name evidence="5" type="ORF">QQX04_09765</name>
</gene>
<accession>A0ABT8G2B2</accession>
<dbReference type="SUPFAM" id="SSF55811">
    <property type="entry name" value="Nudix"/>
    <property type="match status" value="1"/>
</dbReference>
<dbReference type="RefSeq" id="WP_301128646.1">
    <property type="nucleotide sequence ID" value="NZ_JAUHPV010000005.1"/>
</dbReference>
<comment type="cofactor">
    <cofactor evidence="1">
        <name>Mg(2+)</name>
        <dbReference type="ChEBI" id="CHEBI:18420"/>
    </cofactor>
</comment>
<evidence type="ECO:0000259" key="4">
    <source>
        <dbReference type="PROSITE" id="PS51462"/>
    </source>
</evidence>
<evidence type="ECO:0000256" key="3">
    <source>
        <dbReference type="SAM" id="MobiDB-lite"/>
    </source>
</evidence>
<evidence type="ECO:0000256" key="2">
    <source>
        <dbReference type="ARBA" id="ARBA00022801"/>
    </source>
</evidence>
<dbReference type="EMBL" id="JAUHPV010000005">
    <property type="protein sequence ID" value="MDN4473275.1"/>
    <property type="molecule type" value="Genomic_DNA"/>
</dbReference>
<proteinExistence type="predicted"/>